<reference evidence="1" key="1">
    <citation type="submission" date="2021-10" db="EMBL/GenBank/DDBJ databases">
        <authorList>
            <person name="Ayala M."/>
            <person name="Loertscher E."/>
            <person name="Carr E."/>
            <person name="Fuhriman D."/>
            <person name="Fajardo C."/>
            <person name="Casjens S.R."/>
            <person name="Grose J.H."/>
        </authorList>
    </citation>
    <scope>NUCLEOTIDE SEQUENCE</scope>
</reference>
<dbReference type="EMBL" id="OL539452">
    <property type="protein sequence ID" value="UGO52770.1"/>
    <property type="molecule type" value="Genomic_DNA"/>
</dbReference>
<keyword evidence="2" id="KW-1185">Reference proteome</keyword>
<proteinExistence type="predicted"/>
<sequence length="103" mass="10981">MEPMKKLVLGVVLVLTAHTAEAKNQLAAFDIQEDVKFICAKSDSPQDCEELLMARVDQAMNWSFVAGMCKAGKLLGAETGNKTDCANASGQYRAIKAVTGGSE</sequence>
<gene>
    <name evidence="1" type="ORF">OPT155_29</name>
</gene>
<evidence type="ECO:0000313" key="2">
    <source>
        <dbReference type="Proteomes" id="UP000827689"/>
    </source>
</evidence>
<protein>
    <submittedName>
        <fullName evidence="1">Uncharacterized protein</fullName>
    </submittedName>
</protein>
<evidence type="ECO:0000313" key="1">
    <source>
        <dbReference type="EMBL" id="UGO52770.1"/>
    </source>
</evidence>
<name>A0AC61TQ78_9CAUD</name>
<accession>A0AC61TQ78</accession>
<organism evidence="1 2">
    <name type="scientific">Serratia phage vB_SmaS_Opt-155</name>
    <dbReference type="NCBI Taxonomy" id="2902690"/>
    <lineage>
        <taxon>Viruses</taxon>
        <taxon>Duplodnaviria</taxon>
        <taxon>Heunggongvirae</taxon>
        <taxon>Uroviricota</taxon>
        <taxon>Caudoviricetes</taxon>
        <taxon>Serbinvirus</taxon>
        <taxon>Serbinvirus opt155</taxon>
    </lineage>
</organism>
<dbReference type="Proteomes" id="UP000827689">
    <property type="component" value="Segment"/>
</dbReference>